<accession>A0A512IT12</accession>
<dbReference type="RefSeq" id="WP_147080437.1">
    <property type="nucleotide sequence ID" value="NZ_BJZT01000035.1"/>
</dbReference>
<keyword evidence="3" id="KW-0862">Zinc</keyword>
<evidence type="ECO:0000313" key="7">
    <source>
        <dbReference type="Proteomes" id="UP000321258"/>
    </source>
</evidence>
<name>A0A512IT12_9HYPH</name>
<keyword evidence="4" id="KW-0456">Lyase</keyword>
<evidence type="ECO:0000256" key="2">
    <source>
        <dbReference type="ARBA" id="ARBA00022723"/>
    </source>
</evidence>
<dbReference type="InterPro" id="IPR006913">
    <property type="entry name" value="CENP-V/GFA"/>
</dbReference>
<dbReference type="PANTHER" id="PTHR33337:SF40">
    <property type="entry name" value="CENP-V_GFA DOMAIN-CONTAINING PROTEIN-RELATED"/>
    <property type="match status" value="1"/>
</dbReference>
<dbReference type="PROSITE" id="PS51891">
    <property type="entry name" value="CENP_V_GFA"/>
    <property type="match status" value="1"/>
</dbReference>
<evidence type="ECO:0000256" key="3">
    <source>
        <dbReference type="ARBA" id="ARBA00022833"/>
    </source>
</evidence>
<dbReference type="Pfam" id="PF04828">
    <property type="entry name" value="GFA"/>
    <property type="match status" value="1"/>
</dbReference>
<reference evidence="6 7" key="1">
    <citation type="submission" date="2019-07" db="EMBL/GenBank/DDBJ databases">
        <title>Whole genome shotgun sequence of Methylobacterium haplocladii NBRC 107714.</title>
        <authorList>
            <person name="Hosoyama A."/>
            <person name="Uohara A."/>
            <person name="Ohji S."/>
            <person name="Ichikawa N."/>
        </authorList>
    </citation>
    <scope>NUCLEOTIDE SEQUENCE [LARGE SCALE GENOMIC DNA]</scope>
    <source>
        <strain evidence="6 7">NBRC 107714</strain>
    </source>
</reference>
<keyword evidence="7" id="KW-1185">Reference proteome</keyword>
<dbReference type="OrthoDB" id="9807246at2"/>
<organism evidence="6 7">
    <name type="scientific">Methylobacterium haplocladii</name>
    <dbReference type="NCBI Taxonomy" id="1176176"/>
    <lineage>
        <taxon>Bacteria</taxon>
        <taxon>Pseudomonadati</taxon>
        <taxon>Pseudomonadota</taxon>
        <taxon>Alphaproteobacteria</taxon>
        <taxon>Hyphomicrobiales</taxon>
        <taxon>Methylobacteriaceae</taxon>
        <taxon>Methylobacterium</taxon>
    </lineage>
</organism>
<dbReference type="GO" id="GO:0046872">
    <property type="term" value="F:metal ion binding"/>
    <property type="evidence" value="ECO:0007669"/>
    <property type="project" value="UniProtKB-KW"/>
</dbReference>
<evidence type="ECO:0000256" key="1">
    <source>
        <dbReference type="ARBA" id="ARBA00005495"/>
    </source>
</evidence>
<dbReference type="Gene3D" id="3.90.1590.10">
    <property type="entry name" value="glutathione-dependent formaldehyde- activating enzyme (gfa)"/>
    <property type="match status" value="1"/>
</dbReference>
<dbReference type="EMBL" id="BJZT01000035">
    <property type="protein sequence ID" value="GEP00806.1"/>
    <property type="molecule type" value="Genomic_DNA"/>
</dbReference>
<dbReference type="SUPFAM" id="SSF51316">
    <property type="entry name" value="Mss4-like"/>
    <property type="match status" value="1"/>
</dbReference>
<proteinExistence type="inferred from homology"/>
<sequence>MPDAQSLPGCCLCGAVRFTAQPKHDAMDVCHCISCRRWSGGAWMTVECEPDMAIEEDGALGIYGSSGHAERGFCKTCGTSLFWRMRDGSLLTVAAQAFDDPARFRFASEIFIDHKPPNYSFANPTQKKTSAEIYAEFPDIAG</sequence>
<keyword evidence="2" id="KW-0479">Metal-binding</keyword>
<evidence type="ECO:0000313" key="6">
    <source>
        <dbReference type="EMBL" id="GEP00806.1"/>
    </source>
</evidence>
<dbReference type="Proteomes" id="UP000321258">
    <property type="component" value="Unassembled WGS sequence"/>
</dbReference>
<gene>
    <name evidence="6" type="ORF">MHA02_31930</name>
</gene>
<dbReference type="PANTHER" id="PTHR33337">
    <property type="entry name" value="GFA DOMAIN-CONTAINING PROTEIN"/>
    <property type="match status" value="1"/>
</dbReference>
<dbReference type="GO" id="GO:0016846">
    <property type="term" value="F:carbon-sulfur lyase activity"/>
    <property type="evidence" value="ECO:0007669"/>
    <property type="project" value="InterPro"/>
</dbReference>
<evidence type="ECO:0000259" key="5">
    <source>
        <dbReference type="PROSITE" id="PS51891"/>
    </source>
</evidence>
<evidence type="ECO:0000256" key="4">
    <source>
        <dbReference type="ARBA" id="ARBA00023239"/>
    </source>
</evidence>
<comment type="similarity">
    <text evidence="1">Belongs to the Gfa family.</text>
</comment>
<dbReference type="InterPro" id="IPR011057">
    <property type="entry name" value="Mss4-like_sf"/>
</dbReference>
<comment type="caution">
    <text evidence="6">The sequence shown here is derived from an EMBL/GenBank/DDBJ whole genome shotgun (WGS) entry which is preliminary data.</text>
</comment>
<feature type="domain" description="CENP-V/GFA" evidence="5">
    <location>
        <begin position="7"/>
        <end position="120"/>
    </location>
</feature>
<dbReference type="AlphaFoldDB" id="A0A512IT12"/>
<protein>
    <submittedName>
        <fullName evidence="6">Aldehyde-activating protein</fullName>
    </submittedName>
</protein>